<sequence length="76" mass="8304">MSKETETMKHNAEVAQFRFALIAPVIQGLFPDASATAYYKRVSAAPLMLPEGTSVKYSYKTLENGNPCTAPEGLIH</sequence>
<protein>
    <submittedName>
        <fullName evidence="1">Uncharacterized protein</fullName>
    </submittedName>
</protein>
<dbReference type="EMBL" id="CVRR01000033">
    <property type="protein sequence ID" value="CRL40075.1"/>
    <property type="molecule type" value="Genomic_DNA"/>
</dbReference>
<dbReference type="AlphaFoldDB" id="A0A0M6WQZ1"/>
<evidence type="ECO:0000313" key="1">
    <source>
        <dbReference type="EMBL" id="CRL40075.1"/>
    </source>
</evidence>
<reference evidence="2" key="1">
    <citation type="submission" date="2015-05" db="EMBL/GenBank/DDBJ databases">
        <authorList>
            <consortium name="Pathogen Informatics"/>
        </authorList>
    </citation>
    <scope>NUCLEOTIDE SEQUENCE [LARGE SCALE GENOMIC DNA]</scope>
    <source>
        <strain evidence="2">M72</strain>
    </source>
</reference>
<evidence type="ECO:0000313" key="2">
    <source>
        <dbReference type="Proteomes" id="UP000049979"/>
    </source>
</evidence>
<dbReference type="RefSeq" id="WP_243130534.1">
    <property type="nucleotide sequence ID" value="NZ_CP173697.1"/>
</dbReference>
<gene>
    <name evidence="1" type="ORF">M72_08221</name>
</gene>
<accession>A0A0M6WQZ1</accession>
<organism evidence="1 2">
    <name type="scientific">Roseburia faecis</name>
    <dbReference type="NCBI Taxonomy" id="301302"/>
    <lineage>
        <taxon>Bacteria</taxon>
        <taxon>Bacillati</taxon>
        <taxon>Bacillota</taxon>
        <taxon>Clostridia</taxon>
        <taxon>Lachnospirales</taxon>
        <taxon>Lachnospiraceae</taxon>
        <taxon>Roseburia</taxon>
    </lineage>
</organism>
<proteinExistence type="predicted"/>
<keyword evidence="2" id="KW-1185">Reference proteome</keyword>
<dbReference type="Proteomes" id="UP000049979">
    <property type="component" value="Unassembled WGS sequence"/>
</dbReference>
<name>A0A0M6WQZ1_9FIRM</name>